<dbReference type="KEGG" id="fya:KMW28_14180"/>
<gene>
    <name evidence="1" type="ORF">KMW28_14180</name>
</gene>
<proteinExistence type="predicted"/>
<accession>A0AAX1MZW0</accession>
<name>A0AAX1MZW0_9BACT</name>
<dbReference type="EMBL" id="CP076132">
    <property type="protein sequence ID" value="QWG00799.1"/>
    <property type="molecule type" value="Genomic_DNA"/>
</dbReference>
<protein>
    <recommendedName>
        <fullName evidence="3">Viral A-type inclusion protein</fullName>
    </recommendedName>
</protein>
<keyword evidence="2" id="KW-1185">Reference proteome</keyword>
<organism evidence="1 2">
    <name type="scientific">Flammeovirga yaeyamensis</name>
    <dbReference type="NCBI Taxonomy" id="367791"/>
    <lineage>
        <taxon>Bacteria</taxon>
        <taxon>Pseudomonadati</taxon>
        <taxon>Bacteroidota</taxon>
        <taxon>Cytophagia</taxon>
        <taxon>Cytophagales</taxon>
        <taxon>Flammeovirgaceae</taxon>
        <taxon>Flammeovirga</taxon>
    </lineage>
</organism>
<reference evidence="1 2" key="1">
    <citation type="submission" date="2021-05" db="EMBL/GenBank/DDBJ databases">
        <title>Comparative genomic studies on the polysaccharide-degrading batcterial strains of the Flammeovirga genus.</title>
        <authorList>
            <person name="Zewei F."/>
            <person name="Zheng Z."/>
            <person name="Yu L."/>
            <person name="Ruyue G."/>
            <person name="Yanhong M."/>
            <person name="Yuanyuan C."/>
            <person name="Jingyan G."/>
            <person name="Wenjun H."/>
        </authorList>
    </citation>
    <scope>NUCLEOTIDE SEQUENCE [LARGE SCALE GENOMIC DNA]</scope>
    <source>
        <strain evidence="1 2">NBRC:100898</strain>
    </source>
</reference>
<sequence>MLNNLIDLTKKVQTDLLIYQQQYDKIKEKADEIKGEVQSELSLKINDQILQSEINALEELNQLEKGSNEFIDKLTNLNKNILDFTEDANNVIIASLKDSAVQKINDSNLIKDENKIPITERAVRDLENLQASLEILIRDNKQKWNEMNLSSKKNVKETGEKIETFVSKAGDFTEDLSNKLIY</sequence>
<dbReference type="Proteomes" id="UP000678679">
    <property type="component" value="Chromosome 1"/>
</dbReference>
<evidence type="ECO:0000313" key="2">
    <source>
        <dbReference type="Proteomes" id="UP000678679"/>
    </source>
</evidence>
<evidence type="ECO:0008006" key="3">
    <source>
        <dbReference type="Google" id="ProtNLM"/>
    </source>
</evidence>
<dbReference type="AlphaFoldDB" id="A0AAX1MZW0"/>
<evidence type="ECO:0000313" key="1">
    <source>
        <dbReference type="EMBL" id="QWG00799.1"/>
    </source>
</evidence>
<dbReference type="RefSeq" id="WP_169665132.1">
    <property type="nucleotide sequence ID" value="NZ_CP076132.1"/>
</dbReference>